<evidence type="ECO:0000256" key="3">
    <source>
        <dbReference type="ARBA" id="ARBA00022777"/>
    </source>
</evidence>
<dbReference type="InterPro" id="IPR012893">
    <property type="entry name" value="HipA-like_C"/>
</dbReference>
<dbReference type="Pfam" id="PF07804">
    <property type="entry name" value="HipA_C"/>
    <property type="match status" value="1"/>
</dbReference>
<dbReference type="PANTHER" id="PTHR37419">
    <property type="entry name" value="SERINE/THREONINE-PROTEIN KINASE TOXIN HIPA"/>
    <property type="match status" value="1"/>
</dbReference>
<organism evidence="7">
    <name type="scientific">Bradyrhizobium barranii subsp. barranii</name>
    <dbReference type="NCBI Taxonomy" id="2823807"/>
    <lineage>
        <taxon>Bacteria</taxon>
        <taxon>Pseudomonadati</taxon>
        <taxon>Pseudomonadota</taxon>
        <taxon>Alphaproteobacteria</taxon>
        <taxon>Hyphomicrobiales</taxon>
        <taxon>Nitrobacteraceae</taxon>
        <taxon>Bradyrhizobium</taxon>
        <taxon>Bradyrhizobium barranii</taxon>
    </lineage>
</organism>
<reference evidence="7" key="1">
    <citation type="submission" date="2021-03" db="EMBL/GenBank/DDBJ databases">
        <title>Whole Genome Sequence of Bradyrhizobium sp. Strain 144S4.</title>
        <authorList>
            <person name="Bromfield E.S.P."/>
            <person name="Cloutier S."/>
        </authorList>
    </citation>
    <scope>NUCLEOTIDE SEQUENCE [LARGE SCALE GENOMIC DNA]</scope>
    <source>
        <strain evidence="7">144S4</strain>
    </source>
</reference>
<dbReference type="Gene3D" id="1.10.1070.20">
    <property type="match status" value="1"/>
</dbReference>
<name>A0A939RZT6_9BRAD</name>
<dbReference type="EMBL" id="CP086136">
    <property type="protein sequence ID" value="UEM14406.1"/>
    <property type="molecule type" value="Genomic_DNA"/>
</dbReference>
<evidence type="ECO:0000313" key="9">
    <source>
        <dbReference type="Proteomes" id="UP000664702"/>
    </source>
</evidence>
<evidence type="ECO:0000313" key="8">
    <source>
        <dbReference type="EMBL" id="UEM14406.1"/>
    </source>
</evidence>
<proteinExistence type="inferred from homology"/>
<keyword evidence="3" id="KW-0418">Kinase</keyword>
<dbReference type="GO" id="GO:0005829">
    <property type="term" value="C:cytosol"/>
    <property type="evidence" value="ECO:0007669"/>
    <property type="project" value="TreeGrafter"/>
</dbReference>
<dbReference type="NCBIfam" id="TIGR03071">
    <property type="entry name" value="couple_hipA"/>
    <property type="match status" value="1"/>
</dbReference>
<accession>A0A939RZT6</accession>
<evidence type="ECO:0000259" key="5">
    <source>
        <dbReference type="Pfam" id="PF07804"/>
    </source>
</evidence>
<evidence type="ECO:0000313" key="7">
    <source>
        <dbReference type="EMBL" id="MBO1861519.1"/>
    </source>
</evidence>
<dbReference type="InterPro" id="IPR017508">
    <property type="entry name" value="HipA_N1"/>
</dbReference>
<evidence type="ECO:0000256" key="1">
    <source>
        <dbReference type="ARBA" id="ARBA00010164"/>
    </source>
</evidence>
<evidence type="ECO:0000256" key="4">
    <source>
        <dbReference type="SAM" id="MobiDB-lite"/>
    </source>
</evidence>
<comment type="similarity">
    <text evidence="1">Belongs to the HipA Ser/Thr kinase family.</text>
</comment>
<feature type="domain" description="HipA-like C-terminal" evidence="5">
    <location>
        <begin position="155"/>
        <end position="393"/>
    </location>
</feature>
<feature type="region of interest" description="Disordered" evidence="4">
    <location>
        <begin position="428"/>
        <end position="453"/>
    </location>
</feature>
<dbReference type="KEGG" id="bban:J4G43_009230"/>
<dbReference type="EMBL" id="JAGEMI010000001">
    <property type="protein sequence ID" value="MBO1861519.1"/>
    <property type="molecule type" value="Genomic_DNA"/>
</dbReference>
<dbReference type="InterPro" id="IPR052028">
    <property type="entry name" value="HipA_Ser/Thr_kinase"/>
</dbReference>
<dbReference type="PANTHER" id="PTHR37419:SF1">
    <property type="entry name" value="SERINE_THREONINE-PROTEIN KINASE TOXIN HIPA"/>
    <property type="match status" value="1"/>
</dbReference>
<dbReference type="Proteomes" id="UP000664702">
    <property type="component" value="Chromosome"/>
</dbReference>
<evidence type="ECO:0000259" key="6">
    <source>
        <dbReference type="Pfam" id="PF13657"/>
    </source>
</evidence>
<dbReference type="Pfam" id="PF13657">
    <property type="entry name" value="Couple_hipA"/>
    <property type="match status" value="1"/>
</dbReference>
<reference evidence="8 9" key="2">
    <citation type="journal article" date="2022" name="Int. J. Syst. Evol. Microbiol.">
        <title>Strains of Bradyrhizobium barranii sp. nov. associated with legumes native to Canada are symbionts of soybeans and belong to different subspecies (subsp. barranii subsp. nov. and subsp. apii subsp. nov.) and symbiovars (sv. glycinearum and sv. septentrionale).</title>
        <authorList>
            <person name="Bromfield E.S.P."/>
            <person name="Cloutier S."/>
            <person name="Wasai-Hara S."/>
            <person name="Minamisawa K."/>
        </authorList>
    </citation>
    <scope>NUCLEOTIDE SEQUENCE [LARGE SCALE GENOMIC DNA]</scope>
    <source>
        <strain evidence="8 9">144S4</strain>
    </source>
</reference>
<dbReference type="GO" id="GO:0004674">
    <property type="term" value="F:protein serine/threonine kinase activity"/>
    <property type="evidence" value="ECO:0007669"/>
    <property type="project" value="TreeGrafter"/>
</dbReference>
<feature type="domain" description="HipA N-terminal subdomain 1" evidence="6">
    <location>
        <begin position="21"/>
        <end position="126"/>
    </location>
</feature>
<dbReference type="AlphaFoldDB" id="A0A939RZT6"/>
<sequence>MVVLNRPSILGIFLRPSADREVRVGTLVRDAPGVIMFEVDDSYLRLGRERPIVSLAWHGATEQETLARLRNRGDKISHGRILPPYFDNLLPEGALLELVEREFGTGSFDHYDVLARLGGDLPGAIVARREAGEPPPKRLSDEAVEAPVTGKPISFSLAGVQLKFSMHGDTHRLTAPGADESGDVILKLPSNKFPGLVENEYTSLQLARLAGVNVSDARLVDMKTIQGVPEKFRELGGYALSLSRFDRAAGNVRIHTEDFAQIAGAIADDKYFRWNQETLLRSIKRFSNDPIGDVLEGLRRLVVDVMLGNSDGHLKNWSFIYPDGRHARLTPAYDIVSTLTYLHDTMALRFNGTKDPKIVDTARLRRIAPFIEVDLRVLEREMRQTATRALDTWPKELKGLPASDATQDAILSRFGSLALVREVRPSMVRGHDASTAPAEKSSTAKVGETDLPE</sequence>
<protein>
    <submittedName>
        <fullName evidence="7">Type II toxin-antitoxin system HipA family toxin</fullName>
    </submittedName>
</protein>
<keyword evidence="2" id="KW-0808">Transferase</keyword>
<evidence type="ECO:0000256" key="2">
    <source>
        <dbReference type="ARBA" id="ARBA00022679"/>
    </source>
</evidence>
<gene>
    <name evidence="8" type="ORF">J4G43_009230</name>
    <name evidence="7" type="ORF">J4G43_11395</name>
</gene>